<protein>
    <submittedName>
        <fullName evidence="1">Uncharacterized protein</fullName>
    </submittedName>
</protein>
<comment type="caution">
    <text evidence="1">The sequence shown here is derived from an EMBL/GenBank/DDBJ whole genome shotgun (WGS) entry which is preliminary data.</text>
</comment>
<evidence type="ECO:0000313" key="1">
    <source>
        <dbReference type="EMBL" id="KAJ1898174.1"/>
    </source>
</evidence>
<accession>A0ACC1INM6</accession>
<proteinExistence type="predicted"/>
<sequence>MSNNNRAISVVIVGGSYAGATATKQLAGLAKGNYPNLKVTLIDKSTHYFHVVGFPKALVDEDYASECFLPFSSLFDPKSNHEFVHGKLSAIKDAHHVQVEGGREIYFDYLILATGSQSPGPINPVATNKADALEEIARLRDGILESNTVMVVGGGAVGVEIAGFLAEAYLAKKVTLVHSGSRLLPMNFRESISTGAVTKLKQLGVAVILNERIEIPEDSEYAAQVKGQVLRGSSGTEYRADVLIKAIGLRIDSDFLAPLELAAGTKLRADGPVPFIRVLPTLQLAEPLFPNVFVAGDANDLPMSAKYAFKAEMQGGTAAGNVKRMVEAGFDQELAHATAVNAKAAADVIVPPLSKWSDMVDAIIVPIGSQMGVIQVTKIAFGCSGIANFIVRQLKSKDFMLWMRKPLFKYRAAQD</sequence>
<name>A0ACC1INM6_9FUNG</name>
<keyword evidence="2" id="KW-1185">Reference proteome</keyword>
<dbReference type="EMBL" id="JANBPG010000262">
    <property type="protein sequence ID" value="KAJ1898174.1"/>
    <property type="molecule type" value="Genomic_DNA"/>
</dbReference>
<gene>
    <name evidence="1" type="ORF">LPJ66_002921</name>
</gene>
<organism evidence="1 2">
    <name type="scientific">Kickxella alabastrina</name>
    <dbReference type="NCBI Taxonomy" id="61397"/>
    <lineage>
        <taxon>Eukaryota</taxon>
        <taxon>Fungi</taxon>
        <taxon>Fungi incertae sedis</taxon>
        <taxon>Zoopagomycota</taxon>
        <taxon>Kickxellomycotina</taxon>
        <taxon>Kickxellomycetes</taxon>
        <taxon>Kickxellales</taxon>
        <taxon>Kickxellaceae</taxon>
        <taxon>Kickxella</taxon>
    </lineage>
</organism>
<reference evidence="1" key="1">
    <citation type="submission" date="2022-07" db="EMBL/GenBank/DDBJ databases">
        <title>Phylogenomic reconstructions and comparative analyses of Kickxellomycotina fungi.</title>
        <authorList>
            <person name="Reynolds N.K."/>
            <person name="Stajich J.E."/>
            <person name="Barry K."/>
            <person name="Grigoriev I.V."/>
            <person name="Crous P."/>
            <person name="Smith M.E."/>
        </authorList>
    </citation>
    <scope>NUCLEOTIDE SEQUENCE</scope>
    <source>
        <strain evidence="1">Benny 63K</strain>
    </source>
</reference>
<evidence type="ECO:0000313" key="2">
    <source>
        <dbReference type="Proteomes" id="UP001150581"/>
    </source>
</evidence>
<dbReference type="Proteomes" id="UP001150581">
    <property type="component" value="Unassembled WGS sequence"/>
</dbReference>